<reference evidence="1" key="1">
    <citation type="submission" date="2022-03" db="EMBL/GenBank/DDBJ databases">
        <title>Draft genome sequence of Aduncisulcus paluster, a free-living microaerophilic Fornicata.</title>
        <authorList>
            <person name="Yuyama I."/>
            <person name="Kume K."/>
            <person name="Tamura T."/>
            <person name="Inagaki Y."/>
            <person name="Hashimoto T."/>
        </authorList>
    </citation>
    <scope>NUCLEOTIDE SEQUENCE</scope>
    <source>
        <strain evidence="1">NY0171</strain>
    </source>
</reference>
<name>A0ABQ5K9Z6_9EUKA</name>
<comment type="caution">
    <text evidence="1">The sequence shown here is derived from an EMBL/GenBank/DDBJ whole genome shotgun (WGS) entry which is preliminary data.</text>
</comment>
<dbReference type="EMBL" id="BQXS01000821">
    <property type="protein sequence ID" value="GKT29372.1"/>
    <property type="molecule type" value="Genomic_DNA"/>
</dbReference>
<feature type="non-terminal residue" evidence="1">
    <location>
        <position position="125"/>
    </location>
</feature>
<sequence>MQDCPVTPMKALQRARKAGTSAGLEYVYIGNVPGDDGTSTFCPDCHKELVKRFGFEMNNAGLSDAWRSLVARLLWEQDAGGSNPPAPTTENSKAYSTHCCKPFFMGNRVGNLLTFWEWLGLWLEA</sequence>
<proteinExistence type="predicted"/>
<evidence type="ECO:0000313" key="1">
    <source>
        <dbReference type="EMBL" id="GKT29372.1"/>
    </source>
</evidence>
<protein>
    <submittedName>
        <fullName evidence="1">Organic radical-activating enzymes like protein</fullName>
    </submittedName>
</protein>
<keyword evidence="2" id="KW-1185">Reference proteome</keyword>
<evidence type="ECO:0000313" key="2">
    <source>
        <dbReference type="Proteomes" id="UP001057375"/>
    </source>
</evidence>
<organism evidence="1 2">
    <name type="scientific">Aduncisulcus paluster</name>
    <dbReference type="NCBI Taxonomy" id="2918883"/>
    <lineage>
        <taxon>Eukaryota</taxon>
        <taxon>Metamonada</taxon>
        <taxon>Carpediemonas-like organisms</taxon>
        <taxon>Aduncisulcus</taxon>
    </lineage>
</organism>
<accession>A0ABQ5K9Z6</accession>
<gene>
    <name evidence="1" type="ORF">ADUPG1_001165</name>
</gene>
<dbReference type="Proteomes" id="UP001057375">
    <property type="component" value="Unassembled WGS sequence"/>
</dbReference>